<evidence type="ECO:0000259" key="1">
    <source>
        <dbReference type="PROSITE" id="PS50943"/>
    </source>
</evidence>
<gene>
    <name evidence="2" type="ORF">BJ968_003513</name>
</gene>
<dbReference type="PROSITE" id="PS50943">
    <property type="entry name" value="HTH_CROC1"/>
    <property type="match status" value="1"/>
</dbReference>
<dbReference type="InterPro" id="IPR010982">
    <property type="entry name" value="Lambda_DNA-bd_dom_sf"/>
</dbReference>
<reference evidence="2 3" key="1">
    <citation type="submission" date="2020-07" db="EMBL/GenBank/DDBJ databases">
        <title>Sequencing the genomes of 1000 actinobacteria strains.</title>
        <authorList>
            <person name="Klenk H.-P."/>
        </authorList>
    </citation>
    <scope>NUCLEOTIDE SEQUENCE [LARGE SCALE GENOMIC DNA]</scope>
    <source>
        <strain evidence="2 3">DSM 7487</strain>
    </source>
</reference>
<dbReference type="AlphaFoldDB" id="A0A7Y9DNN8"/>
<dbReference type="EMBL" id="JACCBB010000001">
    <property type="protein sequence ID" value="NYD23973.1"/>
    <property type="molecule type" value="Genomic_DNA"/>
</dbReference>
<accession>A0A7Y9DNN8</accession>
<name>A0A7Y9DNN8_9ACTN</name>
<evidence type="ECO:0000313" key="2">
    <source>
        <dbReference type="EMBL" id="NYD23973.1"/>
    </source>
</evidence>
<organism evidence="2 3">
    <name type="scientific">Kineococcus aurantiacus</name>
    <dbReference type="NCBI Taxonomy" id="37633"/>
    <lineage>
        <taxon>Bacteria</taxon>
        <taxon>Bacillati</taxon>
        <taxon>Actinomycetota</taxon>
        <taxon>Actinomycetes</taxon>
        <taxon>Kineosporiales</taxon>
        <taxon>Kineosporiaceae</taxon>
        <taxon>Kineococcus</taxon>
    </lineage>
</organism>
<proteinExistence type="predicted"/>
<comment type="caution">
    <text evidence="2">The sequence shown here is derived from an EMBL/GenBank/DDBJ whole genome shotgun (WGS) entry which is preliminary data.</text>
</comment>
<feature type="domain" description="HTH cro/C1-type" evidence="1">
    <location>
        <begin position="14"/>
        <end position="73"/>
    </location>
</feature>
<dbReference type="RefSeq" id="WP_179754081.1">
    <property type="nucleotide sequence ID" value="NZ_BAAAGN010000003.1"/>
</dbReference>
<dbReference type="Proteomes" id="UP000521922">
    <property type="component" value="Unassembled WGS sequence"/>
</dbReference>
<evidence type="ECO:0000313" key="3">
    <source>
        <dbReference type="Proteomes" id="UP000521922"/>
    </source>
</evidence>
<dbReference type="CDD" id="cd00093">
    <property type="entry name" value="HTH_XRE"/>
    <property type="match status" value="1"/>
</dbReference>
<dbReference type="Pfam" id="PF13560">
    <property type="entry name" value="HTH_31"/>
    <property type="match status" value="1"/>
</dbReference>
<keyword evidence="3" id="KW-1185">Reference proteome</keyword>
<sequence>MEKGAVATTVATNIRAVRERRGWSQQQLAGRLAELGRPLAASAIAKVENGDRRVDVDDFAAFAVALNVSPARLMVPDADDESELFAVTPACEVWAWSAWQWATGVEPLRTPAEARGETEIVRSRLDFDAERPVWWRALDREPLMQWFTSLQEQILSLTRVLWKNTVLPDHLVIRMESTSVKNRLKAAHRALAGLQEELVRLTERES</sequence>
<dbReference type="GO" id="GO:0003677">
    <property type="term" value="F:DNA binding"/>
    <property type="evidence" value="ECO:0007669"/>
    <property type="project" value="InterPro"/>
</dbReference>
<protein>
    <submittedName>
        <fullName evidence="2">Transcriptional regulator with XRE-family HTH domain</fullName>
    </submittedName>
</protein>
<dbReference type="SUPFAM" id="SSF47413">
    <property type="entry name" value="lambda repressor-like DNA-binding domains"/>
    <property type="match status" value="1"/>
</dbReference>
<dbReference type="Gene3D" id="1.10.260.40">
    <property type="entry name" value="lambda repressor-like DNA-binding domains"/>
    <property type="match status" value="1"/>
</dbReference>
<dbReference type="SMART" id="SM00530">
    <property type="entry name" value="HTH_XRE"/>
    <property type="match status" value="1"/>
</dbReference>
<dbReference type="InterPro" id="IPR001387">
    <property type="entry name" value="Cro/C1-type_HTH"/>
</dbReference>